<feature type="compositionally biased region" description="Polar residues" evidence="1">
    <location>
        <begin position="318"/>
        <end position="330"/>
    </location>
</feature>
<evidence type="ECO:0000256" key="1">
    <source>
        <dbReference type="SAM" id="MobiDB-lite"/>
    </source>
</evidence>
<dbReference type="PANTHER" id="PTHR35317">
    <property type="entry name" value="OS04G0629600 PROTEIN"/>
    <property type="match status" value="1"/>
</dbReference>
<dbReference type="Pfam" id="PF22936">
    <property type="entry name" value="Pol_BBD"/>
    <property type="match status" value="1"/>
</dbReference>
<feature type="region of interest" description="Disordered" evidence="1">
    <location>
        <begin position="311"/>
        <end position="344"/>
    </location>
</feature>
<feature type="domain" description="Retrovirus-related Pol polyprotein from transposon TNT 1-94-like beta-barrel" evidence="2">
    <location>
        <begin position="182"/>
        <end position="262"/>
    </location>
</feature>
<reference evidence="3 4" key="1">
    <citation type="submission" date="2021-02" db="EMBL/GenBank/DDBJ databases">
        <title>Plant Genome Project.</title>
        <authorList>
            <person name="Zhang R.-G."/>
        </authorList>
    </citation>
    <scope>NUCLEOTIDE SEQUENCE [LARGE SCALE GENOMIC DNA]</scope>
    <source>
        <tissue evidence="3">Leaves</tissue>
    </source>
</reference>
<feature type="region of interest" description="Disordered" evidence="1">
    <location>
        <begin position="98"/>
        <end position="123"/>
    </location>
</feature>
<dbReference type="Pfam" id="PF14223">
    <property type="entry name" value="Retrotran_gag_2"/>
    <property type="match status" value="1"/>
</dbReference>
<dbReference type="InterPro" id="IPR054722">
    <property type="entry name" value="PolX-like_BBD"/>
</dbReference>
<dbReference type="EMBL" id="JAFEMO010000011">
    <property type="protein sequence ID" value="KAH7557154.1"/>
    <property type="molecule type" value="Genomic_DNA"/>
</dbReference>
<name>A0ABQ8HEU6_9ROSI</name>
<evidence type="ECO:0000259" key="2">
    <source>
        <dbReference type="Pfam" id="PF22936"/>
    </source>
</evidence>
<evidence type="ECO:0000313" key="4">
    <source>
        <dbReference type="Proteomes" id="UP000827721"/>
    </source>
</evidence>
<evidence type="ECO:0000313" key="3">
    <source>
        <dbReference type="EMBL" id="KAH7557154.1"/>
    </source>
</evidence>
<keyword evidence="4" id="KW-1185">Reference proteome</keyword>
<sequence>MLMENFFRSKEYWQVVDFGVAKPAFGTQMTETQKTELEALKLKDLKAKNYLFQAIDQFILETILSKETSKQIWDSIKQKFRRSAMAKRQHLQALRTEFEVHDSQRKGRGRGNHHSTTYRPRSDKSNVECHRCHRYDHYKFECRTNLNKEHGEKSNFVANQEEEIVSPLIACHAKKEVNQNMWYLDTGCNNHMCEDKFAFSELDESFRNTVKFGDNYLVSVMGKGNVTIRTKENTAQIISNIFFVSDLKTNLLSIGQLQEKGYEIIIREGVFSIQDPKKGLIAQVNITSNRMFPLYLHNTVNLCFSDFDGDNEDEKQQPVANEQQSIPNGTQEEKRSQRARRRLV</sequence>
<organism evidence="3 4">
    <name type="scientific">Xanthoceras sorbifolium</name>
    <dbReference type="NCBI Taxonomy" id="99658"/>
    <lineage>
        <taxon>Eukaryota</taxon>
        <taxon>Viridiplantae</taxon>
        <taxon>Streptophyta</taxon>
        <taxon>Embryophyta</taxon>
        <taxon>Tracheophyta</taxon>
        <taxon>Spermatophyta</taxon>
        <taxon>Magnoliopsida</taxon>
        <taxon>eudicotyledons</taxon>
        <taxon>Gunneridae</taxon>
        <taxon>Pentapetalae</taxon>
        <taxon>rosids</taxon>
        <taxon>malvids</taxon>
        <taxon>Sapindales</taxon>
        <taxon>Sapindaceae</taxon>
        <taxon>Xanthoceroideae</taxon>
        <taxon>Xanthoceras</taxon>
    </lineage>
</organism>
<dbReference type="Proteomes" id="UP000827721">
    <property type="component" value="Unassembled WGS sequence"/>
</dbReference>
<dbReference type="PANTHER" id="PTHR35317:SF27">
    <property type="entry name" value="RETROVIRUS-RELATED POL POLYPROTEIN FROM TRANSPOSON TNT 1-94"/>
    <property type="match status" value="1"/>
</dbReference>
<accession>A0ABQ8HEU6</accession>
<proteinExistence type="predicted"/>
<gene>
    <name evidence="3" type="ORF">JRO89_XS11G0061700</name>
</gene>
<protein>
    <recommendedName>
        <fullName evidence="2">Retrovirus-related Pol polyprotein from transposon TNT 1-94-like beta-barrel domain-containing protein</fullName>
    </recommendedName>
</protein>
<comment type="caution">
    <text evidence="3">The sequence shown here is derived from an EMBL/GenBank/DDBJ whole genome shotgun (WGS) entry which is preliminary data.</text>
</comment>